<evidence type="ECO:0000313" key="2">
    <source>
        <dbReference type="Proteomes" id="UP000054116"/>
    </source>
</evidence>
<feature type="non-terminal residue" evidence="1">
    <location>
        <position position="36"/>
    </location>
</feature>
<protein>
    <submittedName>
        <fullName evidence="1">Uncharacterized protein</fullName>
    </submittedName>
</protein>
<sequence>KPFWKGVLQNSFLLHLSFWLVTFLPSFKPKIVRLMP</sequence>
<feature type="non-terminal residue" evidence="1">
    <location>
        <position position="1"/>
    </location>
</feature>
<dbReference type="EMBL" id="KK518050">
    <property type="protein sequence ID" value="KFP65427.1"/>
    <property type="molecule type" value="Genomic_DNA"/>
</dbReference>
<name>A0A091M428_CARIC</name>
<proteinExistence type="predicted"/>
<reference evidence="1 2" key="1">
    <citation type="submission" date="2014-04" db="EMBL/GenBank/DDBJ databases">
        <title>Genome evolution of avian class.</title>
        <authorList>
            <person name="Zhang G."/>
            <person name="Li C."/>
        </authorList>
    </citation>
    <scope>NUCLEOTIDE SEQUENCE [LARGE SCALE GENOMIC DNA]</scope>
    <source>
        <strain evidence="1">BGI_N322</strain>
    </source>
</reference>
<gene>
    <name evidence="1" type="ORF">N322_07516</name>
</gene>
<accession>A0A091M428</accession>
<keyword evidence="2" id="KW-1185">Reference proteome</keyword>
<dbReference type="AlphaFoldDB" id="A0A091M428"/>
<evidence type="ECO:0000313" key="1">
    <source>
        <dbReference type="EMBL" id="KFP65427.1"/>
    </source>
</evidence>
<organism evidence="1 2">
    <name type="scientific">Cariama cristata</name>
    <name type="common">Red-legged seriema</name>
    <dbReference type="NCBI Taxonomy" id="54380"/>
    <lineage>
        <taxon>Eukaryota</taxon>
        <taxon>Metazoa</taxon>
        <taxon>Chordata</taxon>
        <taxon>Craniata</taxon>
        <taxon>Vertebrata</taxon>
        <taxon>Euteleostomi</taxon>
        <taxon>Archelosauria</taxon>
        <taxon>Archosauria</taxon>
        <taxon>Dinosauria</taxon>
        <taxon>Saurischia</taxon>
        <taxon>Theropoda</taxon>
        <taxon>Coelurosauria</taxon>
        <taxon>Aves</taxon>
        <taxon>Neognathae</taxon>
        <taxon>Neoaves</taxon>
        <taxon>Telluraves</taxon>
        <taxon>Australaves</taxon>
        <taxon>Cariamiformes</taxon>
        <taxon>Cariamidae</taxon>
        <taxon>Cariama</taxon>
    </lineage>
</organism>
<dbReference type="Proteomes" id="UP000054116">
    <property type="component" value="Unassembled WGS sequence"/>
</dbReference>